<dbReference type="RefSeq" id="WP_108995817.1">
    <property type="nucleotide sequence ID" value="NZ_BDQX01000403.1"/>
</dbReference>
<accession>A0A2R5F4H4</accession>
<dbReference type="AlphaFoldDB" id="A0A2R5F4H4"/>
<comment type="caution">
    <text evidence="2">The sequence shown here is derived from an EMBL/GenBank/DDBJ whole genome shotgun (WGS) entry which is preliminary data.</text>
</comment>
<dbReference type="Proteomes" id="UP000245202">
    <property type="component" value="Unassembled WGS sequence"/>
</dbReference>
<feature type="transmembrane region" description="Helical" evidence="1">
    <location>
        <begin position="17"/>
        <end position="35"/>
    </location>
</feature>
<reference evidence="2 3" key="1">
    <citation type="submission" date="2017-08" db="EMBL/GenBank/DDBJ databases">
        <title>Substantial Increase in Enzyme Production by Combined Drug-Resistance Mutations in Paenibacillus agaridevorans.</title>
        <authorList>
            <person name="Tanaka Y."/>
            <person name="Funane K."/>
            <person name="Hosaka T."/>
            <person name="Shiwa Y."/>
            <person name="Fujita N."/>
            <person name="Miyazaki T."/>
            <person name="Yoshikawa H."/>
            <person name="Murakami K."/>
            <person name="Kasahara K."/>
            <person name="Inaoka T."/>
            <person name="Hiraga Y."/>
            <person name="Ochi K."/>
        </authorList>
    </citation>
    <scope>NUCLEOTIDE SEQUENCE [LARGE SCALE GENOMIC DNA]</scope>
    <source>
        <strain evidence="2 3">T-3040</strain>
    </source>
</reference>
<keyword evidence="3" id="KW-1185">Reference proteome</keyword>
<evidence type="ECO:0000313" key="3">
    <source>
        <dbReference type="Proteomes" id="UP000245202"/>
    </source>
</evidence>
<evidence type="ECO:0000313" key="2">
    <source>
        <dbReference type="EMBL" id="GBG11533.1"/>
    </source>
</evidence>
<evidence type="ECO:0000256" key="1">
    <source>
        <dbReference type="SAM" id="Phobius"/>
    </source>
</evidence>
<dbReference type="InterPro" id="IPR027304">
    <property type="entry name" value="Trigger_fact/SurA_dom_sf"/>
</dbReference>
<evidence type="ECO:0008006" key="4">
    <source>
        <dbReference type="Google" id="ProtNLM"/>
    </source>
</evidence>
<keyword evidence="1" id="KW-0472">Membrane</keyword>
<gene>
    <name evidence="2" type="ORF">PAT3040_06356</name>
</gene>
<organism evidence="2 3">
    <name type="scientific">Paenibacillus agaridevorans</name>
    <dbReference type="NCBI Taxonomy" id="171404"/>
    <lineage>
        <taxon>Bacteria</taxon>
        <taxon>Bacillati</taxon>
        <taxon>Bacillota</taxon>
        <taxon>Bacilli</taxon>
        <taxon>Bacillales</taxon>
        <taxon>Paenibacillaceae</taxon>
        <taxon>Paenibacillus</taxon>
    </lineage>
</organism>
<dbReference type="SUPFAM" id="SSF109998">
    <property type="entry name" value="Triger factor/SurA peptide-binding domain-like"/>
    <property type="match status" value="1"/>
</dbReference>
<sequence>MAIGRTWRCIPLKKKSIVVLVCLAAVLLLLTMFIIDSRSGDNKQPLLVEGQGVAITVERFQSYKANAELAATVSDFAVPSDEEILDELTATELALAFARDKGLTATKEEIDSVIANERAALMDADSESGPAAELMQRRIDKTGLTEEAFWSSEETRANYERAVLLGELAALLIDEGSIGDYFEFGDFQRELLEQRRANIRTDWSLLKNDKTY</sequence>
<proteinExistence type="predicted"/>
<keyword evidence="1" id="KW-1133">Transmembrane helix</keyword>
<protein>
    <recommendedName>
        <fullName evidence="4">Peptidylprolyl isomerase</fullName>
    </recommendedName>
</protein>
<keyword evidence="1" id="KW-0812">Transmembrane</keyword>
<name>A0A2R5F4H4_9BACL</name>
<dbReference type="EMBL" id="BDQX01000403">
    <property type="protein sequence ID" value="GBG11533.1"/>
    <property type="molecule type" value="Genomic_DNA"/>
</dbReference>